<dbReference type="InterPro" id="IPR016473">
    <property type="entry name" value="dCMP_deaminase"/>
</dbReference>
<feature type="binding site" evidence="6">
    <location>
        <position position="89"/>
    </location>
    <ligand>
        <name>Zn(2+)</name>
        <dbReference type="ChEBI" id="CHEBI:29105"/>
        <note>catalytic</note>
    </ligand>
</feature>
<dbReference type="Gene3D" id="3.40.140.10">
    <property type="entry name" value="Cytidine Deaminase, domain 2"/>
    <property type="match status" value="1"/>
</dbReference>
<dbReference type="EMBL" id="JALNTZ010000007">
    <property type="protein sequence ID" value="KAJ3646921.1"/>
    <property type="molecule type" value="Genomic_DNA"/>
</dbReference>
<evidence type="ECO:0000256" key="2">
    <source>
        <dbReference type="ARBA" id="ARBA00022727"/>
    </source>
</evidence>
<comment type="cofactor">
    <cofactor evidence="1 6">
        <name>Zn(2+)</name>
        <dbReference type="ChEBI" id="CHEBI:29105"/>
    </cofactor>
</comment>
<dbReference type="PANTHER" id="PTHR11086:SF18">
    <property type="entry name" value="DEOXYCYTIDYLATE DEAMINASE"/>
    <property type="match status" value="1"/>
</dbReference>
<gene>
    <name evidence="9" type="ORF">Zmor_007517</name>
    <name evidence="8" type="ORF">Zmor_024480</name>
</gene>
<dbReference type="GO" id="GO:0008270">
    <property type="term" value="F:zinc ion binding"/>
    <property type="evidence" value="ECO:0007669"/>
    <property type="project" value="InterPro"/>
</dbReference>
<accession>A0AA38IWS5</accession>
<dbReference type="PROSITE" id="PS51747">
    <property type="entry name" value="CYT_DCMP_DEAMINASES_2"/>
    <property type="match status" value="1"/>
</dbReference>
<feature type="binding site" evidence="6">
    <location>
        <position position="117"/>
    </location>
    <ligand>
        <name>Zn(2+)</name>
        <dbReference type="ChEBI" id="CHEBI:29105"/>
        <note>catalytic</note>
    </ligand>
</feature>
<sequence length="181" mass="20221">MASESEEARPESALLSSDECFMAHCLIVAQQSKDPNTQVGACVVDVKGSILGSGYNKMPNGCESLPWSRNHKHRDHETVLYTKYPYVCHAVLNAIISSKGGVEGGTVYTTLFPCYECAKLIIQSGIKKVVYFTDRYEEDTESQGARKLFETAEIDHIEFSGLKDLVIDFTNPRTPLKFMRE</sequence>
<keyword evidence="2" id="KW-0545">Nucleotide biosynthesis</keyword>
<dbReference type="GO" id="GO:0009165">
    <property type="term" value="P:nucleotide biosynthetic process"/>
    <property type="evidence" value="ECO:0007669"/>
    <property type="project" value="UniProtKB-KW"/>
</dbReference>
<proteinExistence type="predicted"/>
<evidence type="ECO:0000256" key="1">
    <source>
        <dbReference type="ARBA" id="ARBA00001947"/>
    </source>
</evidence>
<dbReference type="GO" id="GO:0005737">
    <property type="term" value="C:cytoplasm"/>
    <property type="evidence" value="ECO:0007669"/>
    <property type="project" value="TreeGrafter"/>
</dbReference>
<comment type="caution">
    <text evidence="9">The sequence shown here is derived from an EMBL/GenBank/DDBJ whole genome shotgun (WGS) entry which is preliminary data.</text>
</comment>
<keyword evidence="6" id="KW-0479">Metal-binding</keyword>
<dbReference type="CDD" id="cd01286">
    <property type="entry name" value="deoxycytidylate_deaminase"/>
    <property type="match status" value="1"/>
</dbReference>
<feature type="binding site" evidence="6">
    <location>
        <position position="114"/>
    </location>
    <ligand>
        <name>Zn(2+)</name>
        <dbReference type="ChEBI" id="CHEBI:29105"/>
        <note>catalytic</note>
    </ligand>
</feature>
<evidence type="ECO:0000256" key="6">
    <source>
        <dbReference type="PIRSR" id="PIRSR006019-2"/>
    </source>
</evidence>
<dbReference type="InterPro" id="IPR016193">
    <property type="entry name" value="Cytidine_deaminase-like"/>
</dbReference>
<dbReference type="PIRSF" id="PIRSF006019">
    <property type="entry name" value="dCMP_deaminase"/>
    <property type="match status" value="1"/>
</dbReference>
<dbReference type="EC" id="3.5.4.12" evidence="4"/>
<dbReference type="Pfam" id="PF00383">
    <property type="entry name" value="dCMP_cyt_deam_1"/>
    <property type="match status" value="1"/>
</dbReference>
<dbReference type="InterPro" id="IPR035105">
    <property type="entry name" value="Deoxycytidylate_deaminase_dom"/>
</dbReference>
<dbReference type="PANTHER" id="PTHR11086">
    <property type="entry name" value="DEOXYCYTIDYLATE DEAMINASE-RELATED"/>
    <property type="match status" value="1"/>
</dbReference>
<dbReference type="InterPro" id="IPR002125">
    <property type="entry name" value="CMP_dCMP_dom"/>
</dbReference>
<dbReference type="GO" id="GO:0006220">
    <property type="term" value="P:pyrimidine nucleotide metabolic process"/>
    <property type="evidence" value="ECO:0007669"/>
    <property type="project" value="InterPro"/>
</dbReference>
<evidence type="ECO:0000313" key="8">
    <source>
        <dbReference type="EMBL" id="KAJ3646921.1"/>
    </source>
</evidence>
<reference evidence="9" key="1">
    <citation type="journal article" date="2023" name="G3 (Bethesda)">
        <title>Whole genome assemblies of Zophobas morio and Tenebrio molitor.</title>
        <authorList>
            <person name="Kaur S."/>
            <person name="Stinson S.A."/>
            <person name="diCenzo G.C."/>
        </authorList>
    </citation>
    <scope>NUCLEOTIDE SEQUENCE</scope>
    <source>
        <strain evidence="9">QUZm001</strain>
    </source>
</reference>
<keyword evidence="6" id="KW-0862">Zinc</keyword>
<dbReference type="SUPFAM" id="SSF53927">
    <property type="entry name" value="Cytidine deaminase-like"/>
    <property type="match status" value="1"/>
</dbReference>
<name>A0AA38IWS5_9CUCU</name>
<dbReference type="GO" id="GO:0004132">
    <property type="term" value="F:dCMP deaminase activity"/>
    <property type="evidence" value="ECO:0007669"/>
    <property type="project" value="UniProtKB-EC"/>
</dbReference>
<dbReference type="EMBL" id="JALNTZ010000002">
    <property type="protein sequence ID" value="KAJ3663213.1"/>
    <property type="molecule type" value="Genomic_DNA"/>
</dbReference>
<evidence type="ECO:0000256" key="4">
    <source>
        <dbReference type="ARBA" id="ARBA00038938"/>
    </source>
</evidence>
<evidence type="ECO:0000259" key="7">
    <source>
        <dbReference type="PROSITE" id="PS51747"/>
    </source>
</evidence>
<organism evidence="9 10">
    <name type="scientific">Zophobas morio</name>
    <dbReference type="NCBI Taxonomy" id="2755281"/>
    <lineage>
        <taxon>Eukaryota</taxon>
        <taxon>Metazoa</taxon>
        <taxon>Ecdysozoa</taxon>
        <taxon>Arthropoda</taxon>
        <taxon>Hexapoda</taxon>
        <taxon>Insecta</taxon>
        <taxon>Pterygota</taxon>
        <taxon>Neoptera</taxon>
        <taxon>Endopterygota</taxon>
        <taxon>Coleoptera</taxon>
        <taxon>Polyphaga</taxon>
        <taxon>Cucujiformia</taxon>
        <taxon>Tenebrionidae</taxon>
        <taxon>Zophobas</taxon>
    </lineage>
</organism>
<evidence type="ECO:0000256" key="5">
    <source>
        <dbReference type="ARBA" id="ARBA00041763"/>
    </source>
</evidence>
<dbReference type="InterPro" id="IPR015517">
    <property type="entry name" value="dCMP_deaminase-rel"/>
</dbReference>
<evidence type="ECO:0000313" key="10">
    <source>
        <dbReference type="Proteomes" id="UP001168821"/>
    </source>
</evidence>
<keyword evidence="10" id="KW-1185">Reference proteome</keyword>
<evidence type="ECO:0000256" key="3">
    <source>
        <dbReference type="ARBA" id="ARBA00022801"/>
    </source>
</evidence>
<evidence type="ECO:0000313" key="9">
    <source>
        <dbReference type="EMBL" id="KAJ3663213.1"/>
    </source>
</evidence>
<dbReference type="Proteomes" id="UP001168821">
    <property type="component" value="Unassembled WGS sequence"/>
</dbReference>
<protein>
    <recommendedName>
        <fullName evidence="5">dCMP deaminase</fullName>
        <ecNumber evidence="4">3.5.4.12</ecNumber>
    </recommendedName>
    <alternativeName>
        <fullName evidence="5">dCMP deaminase</fullName>
    </alternativeName>
</protein>
<keyword evidence="3" id="KW-0378">Hydrolase</keyword>
<dbReference type="AlphaFoldDB" id="A0AA38IWS5"/>
<feature type="domain" description="CMP/dCMP-type deaminase" evidence="7">
    <location>
        <begin position="16"/>
        <end position="148"/>
    </location>
</feature>